<accession>A0A147F7G8</accession>
<organism evidence="1 2">
    <name type="scientific">Microbacterium testaceum</name>
    <name type="common">Aureobacterium testaceum</name>
    <name type="synonym">Brevibacterium testaceum</name>
    <dbReference type="NCBI Taxonomy" id="2033"/>
    <lineage>
        <taxon>Bacteria</taxon>
        <taxon>Bacillati</taxon>
        <taxon>Actinomycetota</taxon>
        <taxon>Actinomycetes</taxon>
        <taxon>Micrococcales</taxon>
        <taxon>Microbacteriaceae</taxon>
        <taxon>Microbacterium</taxon>
    </lineage>
</organism>
<evidence type="ECO:0000313" key="2">
    <source>
        <dbReference type="Proteomes" id="UP000072189"/>
    </source>
</evidence>
<reference evidence="1 2" key="1">
    <citation type="journal article" date="2016" name="Front. Microbiol.">
        <title>Genomic Resource of Rice Seed Associated Bacteria.</title>
        <authorList>
            <person name="Midha S."/>
            <person name="Bansal K."/>
            <person name="Sharma S."/>
            <person name="Kumar N."/>
            <person name="Patil P.P."/>
            <person name="Chaudhry V."/>
            <person name="Patil P.B."/>
        </authorList>
    </citation>
    <scope>NUCLEOTIDE SEQUENCE [LARGE SCALE GENOMIC DNA]</scope>
    <source>
        <strain evidence="1 2">RSA3</strain>
    </source>
</reference>
<sequence length="104" mass="11842">MSEGGLVAFTAADRIRAIDDERRSVETQLGSIQDDLSPGVNYIRGCLKLLHVPYTLYRDASDEIRRRLNQAILKRLSVVDLERVHSELSERAQLFVEAQMAWQA</sequence>
<gene>
    <name evidence="1" type="ORF">RSA3_09135</name>
</gene>
<dbReference type="EMBL" id="LDRV01000057">
    <property type="protein sequence ID" value="KTS11895.1"/>
    <property type="molecule type" value="Genomic_DNA"/>
</dbReference>
<dbReference type="AlphaFoldDB" id="A0A147F7G8"/>
<proteinExistence type="predicted"/>
<comment type="caution">
    <text evidence="1">The sequence shown here is derived from an EMBL/GenBank/DDBJ whole genome shotgun (WGS) entry which is preliminary data.</text>
</comment>
<dbReference type="Proteomes" id="UP000072189">
    <property type="component" value="Unassembled WGS sequence"/>
</dbReference>
<evidence type="ECO:0000313" key="1">
    <source>
        <dbReference type="EMBL" id="KTS11895.1"/>
    </source>
</evidence>
<name>A0A147F7G8_MICTE</name>
<dbReference type="PATRIC" id="fig|2033.7.peg.2575"/>
<protein>
    <submittedName>
        <fullName evidence="1">Uncharacterized protein</fullName>
    </submittedName>
</protein>